<dbReference type="RefSeq" id="WP_167301520.1">
    <property type="nucleotide sequence ID" value="NZ_CP170557.1"/>
</dbReference>
<gene>
    <name evidence="2" type="ORF">FHR20_004397</name>
</gene>
<reference evidence="2 3" key="1">
    <citation type="submission" date="2020-03" db="EMBL/GenBank/DDBJ databases">
        <title>Genomic Encyclopedia of Type Strains, Phase IV (KMG-IV): sequencing the most valuable type-strain genomes for metagenomic binning, comparative biology and taxonomic classification.</title>
        <authorList>
            <person name="Goeker M."/>
        </authorList>
    </citation>
    <scope>NUCLEOTIDE SEQUENCE [LARGE SCALE GENOMIC DNA]</scope>
    <source>
        <strain evidence="2 3">DSM 4733</strain>
    </source>
</reference>
<dbReference type="Proteomes" id="UP000564677">
    <property type="component" value="Unassembled WGS sequence"/>
</dbReference>
<evidence type="ECO:0000313" key="3">
    <source>
        <dbReference type="Proteomes" id="UP000564677"/>
    </source>
</evidence>
<protein>
    <submittedName>
        <fullName evidence="2">Uncharacterized protein</fullName>
    </submittedName>
</protein>
<keyword evidence="3" id="KW-1185">Reference proteome</keyword>
<proteinExistence type="predicted"/>
<feature type="region of interest" description="Disordered" evidence="1">
    <location>
        <begin position="48"/>
        <end position="69"/>
    </location>
</feature>
<dbReference type="EMBL" id="JAASQV010000007">
    <property type="protein sequence ID" value="NIJ67413.1"/>
    <property type="molecule type" value="Genomic_DNA"/>
</dbReference>
<evidence type="ECO:0000256" key="1">
    <source>
        <dbReference type="SAM" id="MobiDB-lite"/>
    </source>
</evidence>
<dbReference type="AlphaFoldDB" id="A0A7X5V3T9"/>
<accession>A0A7X5V3T9</accession>
<comment type="caution">
    <text evidence="2">The sequence shown here is derived from an EMBL/GenBank/DDBJ whole genome shotgun (WGS) entry which is preliminary data.</text>
</comment>
<evidence type="ECO:0000313" key="2">
    <source>
        <dbReference type="EMBL" id="NIJ67413.1"/>
    </source>
</evidence>
<name>A0A7X5V3T9_9SPHN</name>
<organism evidence="2 3">
    <name type="scientific">Sphingomonas leidyi</name>
    <dbReference type="NCBI Taxonomy" id="68569"/>
    <lineage>
        <taxon>Bacteria</taxon>
        <taxon>Pseudomonadati</taxon>
        <taxon>Pseudomonadota</taxon>
        <taxon>Alphaproteobacteria</taxon>
        <taxon>Sphingomonadales</taxon>
        <taxon>Sphingomonadaceae</taxon>
        <taxon>Sphingomonas</taxon>
    </lineage>
</organism>
<sequence length="69" mass="7689">MANQPDFRAQAAKCRAEADAATLENVREQRLRAEAAWLEMAVRQERTVSSRIAREAASPAIRSTTQETT</sequence>